<name>A0ABT5DSA2_9BACT</name>
<evidence type="ECO:0000313" key="1">
    <source>
        <dbReference type="EMBL" id="MDC0716498.1"/>
    </source>
</evidence>
<sequence length="49" mass="5256">MTFIVVSFRCGTAPVPVGCSYTRRTASRQIDTASTNFFVGPRGGRNSVS</sequence>
<reference evidence="1 2" key="1">
    <citation type="submission" date="2022-11" db="EMBL/GenBank/DDBJ databases">
        <title>Minimal conservation of predation-associated metabolite biosynthetic gene clusters underscores biosynthetic potential of Myxococcota including descriptions for ten novel species: Archangium lansinium sp. nov., Myxococcus landrumus sp. nov., Nannocystis bai.</title>
        <authorList>
            <person name="Ahearne A."/>
            <person name="Stevens C."/>
            <person name="Dowd S."/>
        </authorList>
    </citation>
    <scope>NUCLEOTIDE SEQUENCE [LARGE SCALE GENOMIC DNA]</scope>
    <source>
        <strain evidence="1 2">BB15-2</strain>
    </source>
</reference>
<accession>A0ABT5DSA2</accession>
<comment type="caution">
    <text evidence="1">The sequence shown here is derived from an EMBL/GenBank/DDBJ whole genome shotgun (WGS) entry which is preliminary data.</text>
</comment>
<dbReference type="EMBL" id="JAQNDL010000001">
    <property type="protein sequence ID" value="MDC0716498.1"/>
    <property type="molecule type" value="Genomic_DNA"/>
</dbReference>
<gene>
    <name evidence="1" type="ORF">POL25_06325</name>
</gene>
<dbReference type="Proteomes" id="UP001221686">
    <property type="component" value="Unassembled WGS sequence"/>
</dbReference>
<keyword evidence="2" id="KW-1185">Reference proteome</keyword>
<dbReference type="RefSeq" id="WP_272087261.1">
    <property type="nucleotide sequence ID" value="NZ_JAQNDL010000001.1"/>
</dbReference>
<proteinExistence type="predicted"/>
<evidence type="ECO:0000313" key="2">
    <source>
        <dbReference type="Proteomes" id="UP001221686"/>
    </source>
</evidence>
<organism evidence="1 2">
    <name type="scientific">Nannocystis bainbridge</name>
    <dbReference type="NCBI Taxonomy" id="2995303"/>
    <lineage>
        <taxon>Bacteria</taxon>
        <taxon>Pseudomonadati</taxon>
        <taxon>Myxococcota</taxon>
        <taxon>Polyangia</taxon>
        <taxon>Nannocystales</taxon>
        <taxon>Nannocystaceae</taxon>
        <taxon>Nannocystis</taxon>
    </lineage>
</organism>
<protein>
    <submittedName>
        <fullName evidence="1">Uncharacterized protein</fullName>
    </submittedName>
</protein>